<gene>
    <name evidence="14" type="ORF">ACFSQ0_03065</name>
</gene>
<dbReference type="InterPro" id="IPR012910">
    <property type="entry name" value="Plug_dom"/>
</dbReference>
<evidence type="ECO:0000256" key="5">
    <source>
        <dbReference type="ARBA" id="ARBA00022729"/>
    </source>
</evidence>
<evidence type="ECO:0000259" key="12">
    <source>
        <dbReference type="Pfam" id="PF00593"/>
    </source>
</evidence>
<dbReference type="PANTHER" id="PTHR30069:SF29">
    <property type="entry name" value="HEMOGLOBIN AND HEMOGLOBIN-HAPTOGLOBIN-BINDING PROTEIN 1-RELATED"/>
    <property type="match status" value="1"/>
</dbReference>
<evidence type="ECO:0000256" key="9">
    <source>
        <dbReference type="ARBA" id="ARBA00023237"/>
    </source>
</evidence>
<evidence type="ECO:0000256" key="1">
    <source>
        <dbReference type="ARBA" id="ARBA00004571"/>
    </source>
</evidence>
<proteinExistence type="inferred from homology"/>
<comment type="similarity">
    <text evidence="10 11">Belongs to the TonB-dependent receptor family.</text>
</comment>
<evidence type="ECO:0000313" key="15">
    <source>
        <dbReference type="Proteomes" id="UP001597357"/>
    </source>
</evidence>
<keyword evidence="5" id="KW-0732">Signal</keyword>
<evidence type="ECO:0000256" key="2">
    <source>
        <dbReference type="ARBA" id="ARBA00022448"/>
    </source>
</evidence>
<evidence type="ECO:0000256" key="10">
    <source>
        <dbReference type="PROSITE-ProRule" id="PRU01360"/>
    </source>
</evidence>
<evidence type="ECO:0000256" key="4">
    <source>
        <dbReference type="ARBA" id="ARBA00022692"/>
    </source>
</evidence>
<dbReference type="Proteomes" id="UP001597357">
    <property type="component" value="Unassembled WGS sequence"/>
</dbReference>
<dbReference type="InterPro" id="IPR037066">
    <property type="entry name" value="Plug_dom_sf"/>
</dbReference>
<keyword evidence="15" id="KW-1185">Reference proteome</keyword>
<organism evidence="14 15">
    <name type="scientific">Mesonia sediminis</name>
    <dbReference type="NCBI Taxonomy" id="1703946"/>
    <lineage>
        <taxon>Bacteria</taxon>
        <taxon>Pseudomonadati</taxon>
        <taxon>Bacteroidota</taxon>
        <taxon>Flavobacteriia</taxon>
        <taxon>Flavobacteriales</taxon>
        <taxon>Flavobacteriaceae</taxon>
        <taxon>Mesonia</taxon>
    </lineage>
</organism>
<evidence type="ECO:0000256" key="3">
    <source>
        <dbReference type="ARBA" id="ARBA00022452"/>
    </source>
</evidence>
<dbReference type="PANTHER" id="PTHR30069">
    <property type="entry name" value="TONB-DEPENDENT OUTER MEMBRANE RECEPTOR"/>
    <property type="match status" value="1"/>
</dbReference>
<comment type="subcellular location">
    <subcellularLocation>
        <location evidence="1 10">Cell outer membrane</location>
        <topology evidence="1 10">Multi-pass membrane protein</topology>
    </subcellularLocation>
</comment>
<dbReference type="Gene3D" id="2.40.170.20">
    <property type="entry name" value="TonB-dependent receptor, beta-barrel domain"/>
    <property type="match status" value="1"/>
</dbReference>
<evidence type="ECO:0000259" key="13">
    <source>
        <dbReference type="Pfam" id="PF07715"/>
    </source>
</evidence>
<keyword evidence="2 10" id="KW-0813">Transport</keyword>
<reference evidence="15" key="1">
    <citation type="journal article" date="2019" name="Int. J. Syst. Evol. Microbiol.">
        <title>The Global Catalogue of Microorganisms (GCM) 10K type strain sequencing project: providing services to taxonomists for standard genome sequencing and annotation.</title>
        <authorList>
            <consortium name="The Broad Institute Genomics Platform"/>
            <consortium name="The Broad Institute Genome Sequencing Center for Infectious Disease"/>
            <person name="Wu L."/>
            <person name="Ma J."/>
        </authorList>
    </citation>
    <scope>NUCLEOTIDE SEQUENCE [LARGE SCALE GENOMIC DNA]</scope>
    <source>
        <strain evidence="15">KCTC 42255</strain>
    </source>
</reference>
<feature type="domain" description="TonB-dependent receptor plug" evidence="13">
    <location>
        <begin position="129"/>
        <end position="226"/>
    </location>
</feature>
<dbReference type="PROSITE" id="PS52016">
    <property type="entry name" value="TONB_DEPENDENT_REC_3"/>
    <property type="match status" value="1"/>
</dbReference>
<name>A0ABW5SCU6_9FLAO</name>
<dbReference type="SUPFAM" id="SSF56935">
    <property type="entry name" value="Porins"/>
    <property type="match status" value="1"/>
</dbReference>
<dbReference type="RefSeq" id="WP_379043944.1">
    <property type="nucleotide sequence ID" value="NZ_JBHULZ010000014.1"/>
</dbReference>
<keyword evidence="8 14" id="KW-0675">Receptor</keyword>
<dbReference type="InterPro" id="IPR000531">
    <property type="entry name" value="Beta-barrel_TonB"/>
</dbReference>
<accession>A0ABW5SCU6</accession>
<dbReference type="Pfam" id="PF13715">
    <property type="entry name" value="CarbopepD_reg_2"/>
    <property type="match status" value="1"/>
</dbReference>
<feature type="domain" description="TonB-dependent receptor-like beta-barrel" evidence="12">
    <location>
        <begin position="331"/>
        <end position="776"/>
    </location>
</feature>
<keyword evidence="4 10" id="KW-0812">Transmembrane</keyword>
<keyword evidence="9 10" id="KW-0998">Cell outer membrane</keyword>
<dbReference type="Pfam" id="PF07715">
    <property type="entry name" value="Plug"/>
    <property type="match status" value="1"/>
</dbReference>
<keyword evidence="3 10" id="KW-1134">Transmembrane beta strand</keyword>
<keyword evidence="6 11" id="KW-0798">TonB box</keyword>
<evidence type="ECO:0000256" key="6">
    <source>
        <dbReference type="ARBA" id="ARBA00023077"/>
    </source>
</evidence>
<dbReference type="EMBL" id="JBHULZ010000014">
    <property type="protein sequence ID" value="MFD2696959.1"/>
    <property type="molecule type" value="Genomic_DNA"/>
</dbReference>
<comment type="caution">
    <text evidence="14">The sequence shown here is derived from an EMBL/GenBank/DDBJ whole genome shotgun (WGS) entry which is preliminary data.</text>
</comment>
<evidence type="ECO:0000256" key="8">
    <source>
        <dbReference type="ARBA" id="ARBA00023170"/>
    </source>
</evidence>
<sequence>MRFLLVLFITGLGLLDLQAQELTNLRSLTGQVVFKDGSPVVSALIYVPANAKSAYSDEQGYFNISGLAAQEYEVIIQPFGQKEIHLTTDLSEHSDNLYIALQQETNFALEDVVIKSKSKIRESKEKGYNIEVVNTQAYTVQNVVASELLDRSAGVKIRQSAGLGSHIDFNLNGLTGNSVRIFIDGIPLRNYGKAFSLNNIPPSMIERIEIYKGVLPGHLTEDALGGGINIILKKEKKNKLSVAYGYGSFNTHQADVNANLFDSKTGLNAQIGAFYAYTDNNYEVYGDNVYVINPQTGKVKYVKAERFHDSYESKGIQANLSLRDKSFADELSLGLLFSDMDNDIQTGATMDVVYGNRRSERDTRMFNLKYEKDNLILPNLSAKTFVSYSQTNRKVIDTIPYMYNWLGEIVRDQDGNPINWRNSGGEAGPATLANNNEKNFANRTGLGYSFSDTQKLNANFFYNQFTRDIDDPKLPEAENELLDTRFLSKTILSFSYEAKWLQEKLSSTLFFKNYHQKVKLTDYTKRQDKLTATAYDKKISFNGYGAAFSYALTDEILITSSVEKAIRMPGIFELLGNTSENILPTYNLRPENSTNVNLGASLGNFSFNKHQLKADINFFLRDISDMIVRGIASNITDQYGFENLGKVRSTGVDLEMNYNYDKRFTLTANLSNFNARYNLKFDEYGSEYIYYGDRLRNAPFLTGNLYANYEFKNLFKQNHGLNLHYNFGYTHRFFRNWESLASKGKAYIPTQAVHSAGVNYRFPGNKVVLGFDAKNITNEHLFDNWALQKPGRAFYFKITYNAI</sequence>
<evidence type="ECO:0000256" key="7">
    <source>
        <dbReference type="ARBA" id="ARBA00023136"/>
    </source>
</evidence>
<dbReference type="InterPro" id="IPR008969">
    <property type="entry name" value="CarboxyPept-like_regulatory"/>
</dbReference>
<protein>
    <submittedName>
        <fullName evidence="14">TonB-dependent receptor domain-containing protein</fullName>
    </submittedName>
</protein>
<dbReference type="SUPFAM" id="SSF49464">
    <property type="entry name" value="Carboxypeptidase regulatory domain-like"/>
    <property type="match status" value="1"/>
</dbReference>
<keyword evidence="7 10" id="KW-0472">Membrane</keyword>
<evidence type="ECO:0000256" key="11">
    <source>
        <dbReference type="RuleBase" id="RU003357"/>
    </source>
</evidence>
<dbReference type="InterPro" id="IPR039426">
    <property type="entry name" value="TonB-dep_rcpt-like"/>
</dbReference>
<dbReference type="Pfam" id="PF00593">
    <property type="entry name" value="TonB_dep_Rec_b-barrel"/>
    <property type="match status" value="1"/>
</dbReference>
<evidence type="ECO:0000313" key="14">
    <source>
        <dbReference type="EMBL" id="MFD2696959.1"/>
    </source>
</evidence>
<dbReference type="Gene3D" id="2.170.130.10">
    <property type="entry name" value="TonB-dependent receptor, plug domain"/>
    <property type="match status" value="1"/>
</dbReference>
<dbReference type="InterPro" id="IPR036942">
    <property type="entry name" value="Beta-barrel_TonB_sf"/>
</dbReference>